<sequence length="126" mass="15269">MIVILFRMFILFAVVFLIYAVYKYMINPKRKLEAAHEKKQFYFLDDPENVKKNFFMTYKGMMFEGEKYLGTTDQAFHVVTVNVWTHHSDRLTGITKDDIYFLEKEILIRYPHAKVEWKYPIKQLLE</sequence>
<dbReference type="AlphaFoldDB" id="A0A4R3N8E6"/>
<evidence type="ECO:0000256" key="1">
    <source>
        <dbReference type="SAM" id="Phobius"/>
    </source>
</evidence>
<reference evidence="2 3" key="1">
    <citation type="submission" date="2019-03" db="EMBL/GenBank/DDBJ databases">
        <title>Genomic Encyclopedia of Type Strains, Phase IV (KMG-IV): sequencing the most valuable type-strain genomes for metagenomic binning, comparative biology and taxonomic classification.</title>
        <authorList>
            <person name="Goeker M."/>
        </authorList>
    </citation>
    <scope>NUCLEOTIDE SEQUENCE [LARGE SCALE GENOMIC DNA]</scope>
    <source>
        <strain evidence="2 3">DSM 25894</strain>
    </source>
</reference>
<dbReference type="Proteomes" id="UP000294650">
    <property type="component" value="Unassembled WGS sequence"/>
</dbReference>
<gene>
    <name evidence="2" type="ORF">EDD68_104104</name>
</gene>
<keyword evidence="3" id="KW-1185">Reference proteome</keyword>
<protein>
    <recommendedName>
        <fullName evidence="4">Sigma-w pathway protein ysdB</fullName>
    </recommendedName>
</protein>
<proteinExistence type="predicted"/>
<organism evidence="2 3">
    <name type="scientific">Melghiribacillus thermohalophilus</name>
    <dbReference type="NCBI Taxonomy" id="1324956"/>
    <lineage>
        <taxon>Bacteria</taxon>
        <taxon>Bacillati</taxon>
        <taxon>Bacillota</taxon>
        <taxon>Bacilli</taxon>
        <taxon>Bacillales</taxon>
        <taxon>Bacillaceae</taxon>
        <taxon>Melghiribacillus</taxon>
    </lineage>
</organism>
<dbReference type="EMBL" id="SMAN01000004">
    <property type="protein sequence ID" value="TCT25034.1"/>
    <property type="molecule type" value="Genomic_DNA"/>
</dbReference>
<feature type="transmembrane region" description="Helical" evidence="1">
    <location>
        <begin position="6"/>
        <end position="22"/>
    </location>
</feature>
<keyword evidence="1" id="KW-1133">Transmembrane helix</keyword>
<dbReference type="RefSeq" id="WP_132371198.1">
    <property type="nucleotide sequence ID" value="NZ_SMAN01000004.1"/>
</dbReference>
<dbReference type="OrthoDB" id="2735026at2"/>
<keyword evidence="1" id="KW-0812">Transmembrane</keyword>
<evidence type="ECO:0000313" key="3">
    <source>
        <dbReference type="Proteomes" id="UP000294650"/>
    </source>
</evidence>
<name>A0A4R3N8E6_9BACI</name>
<comment type="caution">
    <text evidence="2">The sequence shown here is derived from an EMBL/GenBank/DDBJ whole genome shotgun (WGS) entry which is preliminary data.</text>
</comment>
<accession>A0A4R3N8E6</accession>
<keyword evidence="1" id="KW-0472">Membrane</keyword>
<evidence type="ECO:0000313" key="2">
    <source>
        <dbReference type="EMBL" id="TCT25034.1"/>
    </source>
</evidence>
<evidence type="ECO:0008006" key="4">
    <source>
        <dbReference type="Google" id="ProtNLM"/>
    </source>
</evidence>